<reference evidence="1 2" key="1">
    <citation type="submission" date="2020-03" db="EMBL/GenBank/DDBJ databases">
        <title>Tamlana sp. nov, isolated from XXX.</title>
        <authorList>
            <person name="Cao W.R."/>
        </authorList>
    </citation>
    <scope>NUCLEOTIDE SEQUENCE [LARGE SCALE GENOMIC DNA]</scope>
    <source>
        <strain evidence="1 2">HST1-43</strain>
    </source>
</reference>
<evidence type="ECO:0000313" key="1">
    <source>
        <dbReference type="EMBL" id="NJX17513.1"/>
    </source>
</evidence>
<proteinExistence type="predicted"/>
<feature type="non-terminal residue" evidence="1">
    <location>
        <position position="1"/>
    </location>
</feature>
<sequence>LAAEKFLREHLLKPLENFNGNVIFTPGQNEWNESAPKSLDDLESFLQDNSNGKFLPDDGCPVEDIEINENTALITVDSQWYLEDWDRNSEFNQECDIRTKERF</sequence>
<organism evidence="1 2">
    <name type="scientific">Tamlana crocina</name>
    <dbReference type="NCBI Taxonomy" id="393006"/>
    <lineage>
        <taxon>Bacteria</taxon>
        <taxon>Pseudomonadati</taxon>
        <taxon>Bacteroidota</taxon>
        <taxon>Flavobacteriia</taxon>
        <taxon>Flavobacteriales</taxon>
        <taxon>Flavobacteriaceae</taxon>
        <taxon>Tamlana</taxon>
    </lineage>
</organism>
<dbReference type="EMBL" id="JAAVJS010000726">
    <property type="protein sequence ID" value="NJX17513.1"/>
    <property type="molecule type" value="Genomic_DNA"/>
</dbReference>
<feature type="non-terminal residue" evidence="1">
    <location>
        <position position="103"/>
    </location>
</feature>
<protein>
    <submittedName>
        <fullName evidence="1">Uncharacterized protein</fullName>
    </submittedName>
</protein>
<keyword evidence="2" id="KW-1185">Reference proteome</keyword>
<accession>A0ABX1DGR9</accession>
<name>A0ABX1DGR9_9FLAO</name>
<dbReference type="RefSeq" id="WP_167920486.1">
    <property type="nucleotide sequence ID" value="NZ_JAAVJS010000726.1"/>
</dbReference>
<evidence type="ECO:0000313" key="2">
    <source>
        <dbReference type="Proteomes" id="UP000760545"/>
    </source>
</evidence>
<dbReference type="Proteomes" id="UP000760545">
    <property type="component" value="Unassembled WGS sequence"/>
</dbReference>
<comment type="caution">
    <text evidence="1">The sequence shown here is derived from an EMBL/GenBank/DDBJ whole genome shotgun (WGS) entry which is preliminary data.</text>
</comment>
<gene>
    <name evidence="1" type="ORF">HC176_18750</name>
</gene>